<feature type="transmembrane region" description="Helical" evidence="2">
    <location>
        <begin position="164"/>
        <end position="182"/>
    </location>
</feature>
<dbReference type="PANTHER" id="PTHR47485:SF1">
    <property type="entry name" value="THYLAKOID LUMENAL 17.4 KDA PROTEIN, CHLOROPLASTIC"/>
    <property type="match status" value="1"/>
</dbReference>
<dbReference type="Proteomes" id="UP000523955">
    <property type="component" value="Unassembled WGS sequence"/>
</dbReference>
<reference evidence="3 4" key="1">
    <citation type="submission" date="2020-08" db="EMBL/GenBank/DDBJ databases">
        <authorList>
            <person name="Seo M.-J."/>
        </authorList>
    </citation>
    <scope>NUCLEOTIDE SEQUENCE [LARGE SCALE GENOMIC DNA]</scope>
    <source>
        <strain evidence="3 4">KIGAM211</strain>
    </source>
</reference>
<feature type="transmembrane region" description="Helical" evidence="2">
    <location>
        <begin position="97"/>
        <end position="114"/>
    </location>
</feature>
<accession>A0A7X0V9C8</accession>
<keyword evidence="2" id="KW-0472">Membrane</keyword>
<keyword evidence="2" id="KW-1133">Transmembrane helix</keyword>
<sequence length="596" mass="64497">MRFLDEQVVHHGHRDDDDDHVSKRLRLRTRYCLLLAGVLGFLVILISEPISIGARWVASVAWDHWPWALLPLMWLIIGVGITVYLHVAKFFDPGSSVPEWSGFFIGGALAATTALELDNSIGLFDRLEQLPGGWVTVCLAVTGALSVAALLRNSSPIYIDGVELLAGVAALTVVAPSIYLAIRAMRLRFDWSQIASQAAAVIAQNWSPILLALAILYQAPGWRRWFRSRAYARNELHVTPINGLRMMVMAGLTAALAAYVLLYFLPPNLIPSGGLSAAQRADALTQERRTVLATIAAIGAGVTLLYTHLRHQLDRDANATGRYTEAVQQLGDEAMSIRLGGIYALSRVANDSPGDRATVSQVLAAFVRDSSRGISMDVPLDVIAALTELGRKHLAGEGQVNLRSCKLTAGNLADVTFPASVDLRLSDLTATNLHSASLIAANLAQSTLSNAILQDVTARRASFANATVDSVDFTGAQLQDVDMSGADLSGSDLRGADLTGANLRGARLVRANLSGADLTGADLRGVDLTGIPLANARLSFSLLHGTGLTKEKVLSIDGEAEHMVFSESDYMDDKSDEAWERRYRWENQRSRDVYDY</sequence>
<comment type="caution">
    <text evidence="3">The sequence shown here is derived from an EMBL/GenBank/DDBJ whole genome shotgun (WGS) entry which is preliminary data.</text>
</comment>
<evidence type="ECO:0000256" key="2">
    <source>
        <dbReference type="SAM" id="Phobius"/>
    </source>
</evidence>
<evidence type="ECO:0000313" key="3">
    <source>
        <dbReference type="EMBL" id="MBB6626130.1"/>
    </source>
</evidence>
<keyword evidence="2" id="KW-0812">Transmembrane</keyword>
<dbReference type="Pfam" id="PF00805">
    <property type="entry name" value="Pentapeptide"/>
    <property type="match status" value="2"/>
</dbReference>
<dbReference type="AlphaFoldDB" id="A0A7X0V9C8"/>
<feature type="transmembrane region" description="Helical" evidence="2">
    <location>
        <begin position="246"/>
        <end position="265"/>
    </location>
</feature>
<dbReference type="Gene3D" id="2.160.20.80">
    <property type="entry name" value="E3 ubiquitin-protein ligase SopA"/>
    <property type="match status" value="1"/>
</dbReference>
<feature type="transmembrane region" description="Helical" evidence="2">
    <location>
        <begin position="134"/>
        <end position="152"/>
    </location>
</feature>
<name>A0A7X0V9C8_9ACTN</name>
<dbReference type="RefSeq" id="WP_185251436.1">
    <property type="nucleotide sequence ID" value="NZ_JACKXE010000001.1"/>
</dbReference>
<dbReference type="SUPFAM" id="SSF141571">
    <property type="entry name" value="Pentapeptide repeat-like"/>
    <property type="match status" value="1"/>
</dbReference>
<feature type="transmembrane region" description="Helical" evidence="2">
    <location>
        <begin position="64"/>
        <end position="85"/>
    </location>
</feature>
<feature type="transmembrane region" description="Helical" evidence="2">
    <location>
        <begin position="194"/>
        <end position="217"/>
    </location>
</feature>
<keyword evidence="1" id="KW-0677">Repeat</keyword>
<dbReference type="EMBL" id="JACKXE010000001">
    <property type="protein sequence ID" value="MBB6626130.1"/>
    <property type="molecule type" value="Genomic_DNA"/>
</dbReference>
<dbReference type="InterPro" id="IPR001646">
    <property type="entry name" value="5peptide_repeat"/>
</dbReference>
<dbReference type="PANTHER" id="PTHR47485">
    <property type="entry name" value="THYLAKOID LUMENAL 17.4 KDA PROTEIN, CHLOROPLASTIC"/>
    <property type="match status" value="1"/>
</dbReference>
<protein>
    <submittedName>
        <fullName evidence="3">Pentapeptide repeat-containing protein</fullName>
    </submittedName>
</protein>
<gene>
    <name evidence="3" type="ORF">H5V45_02240</name>
</gene>
<organism evidence="3 4">
    <name type="scientific">Nocardioides luti</name>
    <dbReference type="NCBI Taxonomy" id="2761101"/>
    <lineage>
        <taxon>Bacteria</taxon>
        <taxon>Bacillati</taxon>
        <taxon>Actinomycetota</taxon>
        <taxon>Actinomycetes</taxon>
        <taxon>Propionibacteriales</taxon>
        <taxon>Nocardioidaceae</taxon>
        <taxon>Nocardioides</taxon>
    </lineage>
</organism>
<keyword evidence="4" id="KW-1185">Reference proteome</keyword>
<evidence type="ECO:0000256" key="1">
    <source>
        <dbReference type="ARBA" id="ARBA00022737"/>
    </source>
</evidence>
<proteinExistence type="predicted"/>
<evidence type="ECO:0000313" key="4">
    <source>
        <dbReference type="Proteomes" id="UP000523955"/>
    </source>
</evidence>
<feature type="transmembrane region" description="Helical" evidence="2">
    <location>
        <begin position="31"/>
        <end position="52"/>
    </location>
</feature>